<organism evidence="3 4">
    <name type="scientific">Owenia fusiformis</name>
    <name type="common">Polychaete worm</name>
    <dbReference type="NCBI Taxonomy" id="6347"/>
    <lineage>
        <taxon>Eukaryota</taxon>
        <taxon>Metazoa</taxon>
        <taxon>Spiralia</taxon>
        <taxon>Lophotrochozoa</taxon>
        <taxon>Annelida</taxon>
        <taxon>Polychaeta</taxon>
        <taxon>Sedentaria</taxon>
        <taxon>Canalipalpata</taxon>
        <taxon>Sabellida</taxon>
        <taxon>Oweniida</taxon>
        <taxon>Oweniidae</taxon>
        <taxon>Owenia</taxon>
    </lineage>
</organism>
<protein>
    <recommendedName>
        <fullName evidence="2">MACPF domain-containing protein</fullName>
    </recommendedName>
</protein>
<evidence type="ECO:0000313" key="3">
    <source>
        <dbReference type="EMBL" id="CAH1781035.1"/>
    </source>
</evidence>
<dbReference type="EMBL" id="CAIIXF020000004">
    <property type="protein sequence ID" value="CAH1781035.1"/>
    <property type="molecule type" value="Genomic_DNA"/>
</dbReference>
<reference evidence="3" key="1">
    <citation type="submission" date="2022-03" db="EMBL/GenBank/DDBJ databases">
        <authorList>
            <person name="Martin C."/>
        </authorList>
    </citation>
    <scope>NUCLEOTIDE SEQUENCE</scope>
</reference>
<dbReference type="PROSITE" id="PS51412">
    <property type="entry name" value="MACPF_2"/>
    <property type="match status" value="1"/>
</dbReference>
<keyword evidence="4" id="KW-1185">Reference proteome</keyword>
<gene>
    <name evidence="3" type="ORF">OFUS_LOCUS7657</name>
</gene>
<evidence type="ECO:0000259" key="2">
    <source>
        <dbReference type="PROSITE" id="PS51412"/>
    </source>
</evidence>
<dbReference type="Pfam" id="PF01823">
    <property type="entry name" value="MACPF"/>
    <property type="match status" value="1"/>
</dbReference>
<dbReference type="SMART" id="SM00457">
    <property type="entry name" value="MACPF"/>
    <property type="match status" value="1"/>
</dbReference>
<proteinExistence type="predicted"/>
<name>A0A8S4NHJ7_OWEFU</name>
<evidence type="ECO:0000313" key="4">
    <source>
        <dbReference type="Proteomes" id="UP000749559"/>
    </source>
</evidence>
<dbReference type="OrthoDB" id="6154128at2759"/>
<dbReference type="InterPro" id="IPR020864">
    <property type="entry name" value="MACPF"/>
</dbReference>
<feature type="chain" id="PRO_5035819165" description="MACPF domain-containing protein" evidence="1">
    <location>
        <begin position="20"/>
        <end position="507"/>
    </location>
</feature>
<dbReference type="Proteomes" id="UP000749559">
    <property type="component" value="Unassembled WGS sequence"/>
</dbReference>
<dbReference type="AlphaFoldDB" id="A0A8S4NHJ7"/>
<keyword evidence="1" id="KW-0732">Signal</keyword>
<feature type="domain" description="MACPF" evidence="2">
    <location>
        <begin position="40"/>
        <end position="370"/>
    </location>
</feature>
<accession>A0A8S4NHJ7</accession>
<evidence type="ECO:0000256" key="1">
    <source>
        <dbReference type="SAM" id="SignalP"/>
    </source>
</evidence>
<comment type="caution">
    <text evidence="3">The sequence shown here is derived from an EMBL/GenBank/DDBJ whole genome shotgun (WGS) entry which is preliminary data.</text>
</comment>
<feature type="signal peptide" evidence="1">
    <location>
        <begin position="1"/>
        <end position="19"/>
    </location>
</feature>
<sequence length="507" mass="57307">MAPLIAVFISAAIACAASALEPLPDRETLTKWLDDIDNAAASSKVACQLIPPGLLKLRQGFELGYLDQLPLTIGRDDGTRRTALDFSCNENKKWLNPYNGVNYDKPDQIANIVSLPRGILEFNSYLWKDYNEIKRTWSDHVELEIIPGIFGFSASYSALHHKITAEKKFVEDVTSFVSAFRAELKPSWQIQLNSGARQYIDTILPNTYEANMEAWDRFVEFYGTHYYAQGSYGGLLKMTMETDKEFVLETSAESTKANAEATFKNWLIELGVRTSRAQIDAKFTENTNITRRYFGGSGVLTDPKFYEKWVPTVHTNPWMFAGQLQPLSVLFPQAKVAGMDRAIQVSLNKAGLNEMKAAINAYITDLQELYWRGDWEGCGSGAQPDRQCRIFDIVFVQVGCICTGCKWFHWKARRDQYIAEAQAFLPLIVAEERKKGRDDRSISRLYSRVGAVLQKMDTKAVMVNKEVWSSTTNCHCSQGRCTCRGSNIPAALVRAPEPFFNNWPYNS</sequence>